<organism evidence="1 2">
    <name type="scientific">Alpinimonas psychrophila</name>
    <dbReference type="NCBI Taxonomy" id="748908"/>
    <lineage>
        <taxon>Bacteria</taxon>
        <taxon>Bacillati</taxon>
        <taxon>Actinomycetota</taxon>
        <taxon>Actinomycetes</taxon>
        <taxon>Micrococcales</taxon>
        <taxon>Microbacteriaceae</taxon>
        <taxon>Alpinimonas</taxon>
    </lineage>
</organism>
<accession>A0A7W3JS33</accession>
<reference evidence="1 2" key="1">
    <citation type="submission" date="2020-07" db="EMBL/GenBank/DDBJ databases">
        <title>Sequencing the genomes of 1000 actinobacteria strains.</title>
        <authorList>
            <person name="Klenk H.-P."/>
        </authorList>
    </citation>
    <scope>NUCLEOTIDE SEQUENCE [LARGE SCALE GENOMIC DNA]</scope>
    <source>
        <strain evidence="1 2">DSM 23737</strain>
    </source>
</reference>
<dbReference type="AlphaFoldDB" id="A0A7W3JS33"/>
<dbReference type="SUPFAM" id="SSF55008">
    <property type="entry name" value="HMA, heavy metal-associated domain"/>
    <property type="match status" value="1"/>
</dbReference>
<comment type="caution">
    <text evidence="1">The sequence shown here is derived from an EMBL/GenBank/DDBJ whole genome shotgun (WGS) entry which is preliminary data.</text>
</comment>
<protein>
    <submittedName>
        <fullName evidence="1">Copper chaperone CopZ</fullName>
    </submittedName>
</protein>
<dbReference type="EMBL" id="JACGWU010000001">
    <property type="protein sequence ID" value="MBA8828224.1"/>
    <property type="molecule type" value="Genomic_DNA"/>
</dbReference>
<dbReference type="GO" id="GO:0046872">
    <property type="term" value="F:metal ion binding"/>
    <property type="evidence" value="ECO:0007669"/>
    <property type="project" value="InterPro"/>
</dbReference>
<name>A0A7W3JS33_9MICO</name>
<gene>
    <name evidence="1" type="ORF">FB555_000295</name>
</gene>
<sequence length="30" mass="3223">MTTTTFLDEGMTCQHCINSVTTAGYVGRLA</sequence>
<proteinExistence type="predicted"/>
<keyword evidence="2" id="KW-1185">Reference proteome</keyword>
<evidence type="ECO:0000313" key="2">
    <source>
        <dbReference type="Proteomes" id="UP000524237"/>
    </source>
</evidence>
<dbReference type="InterPro" id="IPR036163">
    <property type="entry name" value="HMA_dom_sf"/>
</dbReference>
<dbReference type="Proteomes" id="UP000524237">
    <property type="component" value="Unassembled WGS sequence"/>
</dbReference>
<evidence type="ECO:0000313" key="1">
    <source>
        <dbReference type="EMBL" id="MBA8828224.1"/>
    </source>
</evidence>